<dbReference type="InterPro" id="IPR010384">
    <property type="entry name" value="MtfA_fam"/>
</dbReference>
<dbReference type="GO" id="GO:0005829">
    <property type="term" value="C:cytosol"/>
    <property type="evidence" value="ECO:0007669"/>
    <property type="project" value="TreeGrafter"/>
</dbReference>
<dbReference type="PANTHER" id="PTHR30164">
    <property type="entry name" value="MTFA PEPTIDASE"/>
    <property type="match status" value="1"/>
</dbReference>
<gene>
    <name evidence="1" type="ORF">LG45_00920</name>
</gene>
<protein>
    <recommendedName>
        <fullName evidence="3">DgsA anti-repressor MtfA</fullName>
    </recommendedName>
</protein>
<proteinExistence type="predicted"/>
<evidence type="ECO:0000313" key="2">
    <source>
        <dbReference type="Proteomes" id="UP000029554"/>
    </source>
</evidence>
<comment type="caution">
    <text evidence="1">The sequence shown here is derived from an EMBL/GenBank/DDBJ whole genome shotgun (WGS) entry which is preliminary data.</text>
</comment>
<dbReference type="CDD" id="cd20170">
    <property type="entry name" value="Peptidase_M90-like"/>
    <property type="match status" value="1"/>
</dbReference>
<reference evidence="1 2" key="1">
    <citation type="submission" date="2014-09" db="EMBL/GenBank/DDBJ databases">
        <title>Whole Genome Shotgun of Flavobacterium aquatile LMG 4008.</title>
        <authorList>
            <person name="Gale A.N."/>
            <person name="Pipes S.E."/>
            <person name="Newman J.D."/>
        </authorList>
    </citation>
    <scope>NUCLEOTIDE SEQUENCE [LARGE SCALE GENOMIC DNA]</scope>
    <source>
        <strain evidence="1 2">LMG 4008</strain>
    </source>
</reference>
<dbReference type="GO" id="GO:0004177">
    <property type="term" value="F:aminopeptidase activity"/>
    <property type="evidence" value="ECO:0007669"/>
    <property type="project" value="TreeGrafter"/>
</dbReference>
<dbReference type="RefSeq" id="WP_035123495.1">
    <property type="nucleotide sequence ID" value="NZ_JRHH01000001.1"/>
</dbReference>
<evidence type="ECO:0000313" key="1">
    <source>
        <dbReference type="EMBL" id="KGD69369.1"/>
    </source>
</evidence>
<dbReference type="EMBL" id="JRHH01000001">
    <property type="protein sequence ID" value="KGD69369.1"/>
    <property type="molecule type" value="Genomic_DNA"/>
</dbReference>
<dbReference type="Gene3D" id="1.10.472.150">
    <property type="entry name" value="Glucose-regulated metallo-peptidase M90, N-terminal domain"/>
    <property type="match status" value="1"/>
</dbReference>
<dbReference type="OrthoDB" id="9786424at2"/>
<evidence type="ECO:0008006" key="3">
    <source>
        <dbReference type="Google" id="ProtNLM"/>
    </source>
</evidence>
<keyword evidence="2" id="KW-1185">Reference proteome</keyword>
<dbReference type="eggNOG" id="COG3228">
    <property type="taxonomic scope" value="Bacteria"/>
</dbReference>
<dbReference type="AlphaFoldDB" id="A0A095SYA8"/>
<dbReference type="PANTHER" id="PTHR30164:SF2">
    <property type="entry name" value="PROTEIN MTFA"/>
    <property type="match status" value="1"/>
</dbReference>
<dbReference type="STRING" id="1453498.LG45_00920"/>
<dbReference type="InterPro" id="IPR042252">
    <property type="entry name" value="MtfA_N"/>
</dbReference>
<dbReference type="SUPFAM" id="SSF55486">
    <property type="entry name" value="Metalloproteases ('zincins'), catalytic domain"/>
    <property type="match status" value="1"/>
</dbReference>
<sequence>MIILYLLFTLGAAFFLFVIYSIIEEKYGVLFHKPFFVHFYPTVKTLDANQSYILNKKFHYYNSLSDKKKKYFEHRVATFIEKYEFIGKEDFIITDEVKVLIASTSIMLSFGLRNYLFTNFDKIVIYPSQYYSNINEAFHKGEFNPRMKAVVFSWEDFIAGYETTSDNLNLGIHEFAHVLHIHGLKSQDTSAIIFSRMYNQIQKEINFPANRDKLINSNYFRIYAYTNQFEFLAVILEHYFESPNSFKQEFPKLYSNVSKMLNHKH</sequence>
<organism evidence="1 2">
    <name type="scientific">Flavobacterium aquatile LMG 4008 = ATCC 11947</name>
    <dbReference type="NCBI Taxonomy" id="1453498"/>
    <lineage>
        <taxon>Bacteria</taxon>
        <taxon>Pseudomonadati</taxon>
        <taxon>Bacteroidota</taxon>
        <taxon>Flavobacteriia</taxon>
        <taxon>Flavobacteriales</taxon>
        <taxon>Flavobacteriaceae</taxon>
        <taxon>Flavobacterium</taxon>
    </lineage>
</organism>
<dbReference type="Proteomes" id="UP000029554">
    <property type="component" value="Unassembled WGS sequence"/>
</dbReference>
<name>A0A095SYA8_9FLAO</name>
<dbReference type="Pfam" id="PF06167">
    <property type="entry name" value="Peptidase_M90"/>
    <property type="match status" value="1"/>
</dbReference>
<accession>A0A095SYA8</accession>